<evidence type="ECO:0000259" key="6">
    <source>
        <dbReference type="Pfam" id="PF08620"/>
    </source>
</evidence>
<dbReference type="InterPro" id="IPR057989">
    <property type="entry name" value="TPR_RPAP1/MINIYO-like"/>
</dbReference>
<evidence type="ECO:0000256" key="4">
    <source>
        <dbReference type="ARBA" id="ARBA00023242"/>
    </source>
</evidence>
<evidence type="ECO:0008006" key="11">
    <source>
        <dbReference type="Google" id="ProtNLM"/>
    </source>
</evidence>
<feature type="region of interest" description="Disordered" evidence="5">
    <location>
        <begin position="182"/>
        <end position="216"/>
    </location>
</feature>
<feature type="domain" description="RPAP1/MINIYO-like TPR repeats" evidence="8">
    <location>
        <begin position="1045"/>
        <end position="1194"/>
    </location>
</feature>
<dbReference type="PANTHER" id="PTHR21483">
    <property type="entry name" value="RNA POLYMERASE II-ASSOCIATED PROTEIN 1"/>
    <property type="match status" value="1"/>
</dbReference>
<keyword evidence="3" id="KW-0804">Transcription</keyword>
<gene>
    <name evidence="9" type="ORF">CspeluHIS016_0206820</name>
</gene>
<feature type="region of interest" description="Disordered" evidence="5">
    <location>
        <begin position="334"/>
        <end position="358"/>
    </location>
</feature>
<dbReference type="Pfam" id="PF08621">
    <property type="entry name" value="RPAP1_N"/>
    <property type="match status" value="1"/>
</dbReference>
<dbReference type="Proteomes" id="UP001222932">
    <property type="component" value="Unassembled WGS sequence"/>
</dbReference>
<evidence type="ECO:0000256" key="5">
    <source>
        <dbReference type="SAM" id="MobiDB-lite"/>
    </source>
</evidence>
<evidence type="ECO:0000256" key="3">
    <source>
        <dbReference type="ARBA" id="ARBA00023163"/>
    </source>
</evidence>
<feature type="domain" description="RPAP1 C-terminal" evidence="6">
    <location>
        <begin position="353"/>
        <end position="418"/>
    </location>
</feature>
<feature type="region of interest" description="Disordered" evidence="5">
    <location>
        <begin position="258"/>
        <end position="320"/>
    </location>
</feature>
<evidence type="ECO:0000256" key="1">
    <source>
        <dbReference type="ARBA" id="ARBA00004123"/>
    </source>
</evidence>
<reference evidence="9" key="1">
    <citation type="journal article" date="2023" name="BMC Genomics">
        <title>Chromosome-level genome assemblies of Cutaneotrichosporon spp. (Trichosporonales, Basidiomycota) reveal imbalanced evolution between nucleotide sequences and chromosome synteny.</title>
        <authorList>
            <person name="Kobayashi Y."/>
            <person name="Kayamori A."/>
            <person name="Aoki K."/>
            <person name="Shiwa Y."/>
            <person name="Matsutani M."/>
            <person name="Fujita N."/>
            <person name="Sugita T."/>
            <person name="Iwasaki W."/>
            <person name="Tanaka N."/>
            <person name="Takashima M."/>
        </authorList>
    </citation>
    <scope>NUCLEOTIDE SEQUENCE</scope>
    <source>
        <strain evidence="9">HIS016</strain>
    </source>
</reference>
<dbReference type="GO" id="GO:0006366">
    <property type="term" value="P:transcription by RNA polymerase II"/>
    <property type="evidence" value="ECO:0007669"/>
    <property type="project" value="InterPro"/>
</dbReference>
<organism evidence="9 10">
    <name type="scientific">Cutaneotrichosporon spelunceum</name>
    <dbReference type="NCBI Taxonomy" id="1672016"/>
    <lineage>
        <taxon>Eukaryota</taxon>
        <taxon>Fungi</taxon>
        <taxon>Dikarya</taxon>
        <taxon>Basidiomycota</taxon>
        <taxon>Agaricomycotina</taxon>
        <taxon>Tremellomycetes</taxon>
        <taxon>Trichosporonales</taxon>
        <taxon>Trichosporonaceae</taxon>
        <taxon>Cutaneotrichosporon</taxon>
    </lineage>
</organism>
<dbReference type="PANTHER" id="PTHR21483:SF18">
    <property type="entry name" value="RNA POLYMERASE II-ASSOCIATED PROTEIN 1"/>
    <property type="match status" value="1"/>
</dbReference>
<dbReference type="SUPFAM" id="SSF48371">
    <property type="entry name" value="ARM repeat"/>
    <property type="match status" value="1"/>
</dbReference>
<dbReference type="Pfam" id="PF08620">
    <property type="entry name" value="RPAP1_C"/>
    <property type="match status" value="1"/>
</dbReference>
<feature type="compositionally biased region" description="Basic and acidic residues" evidence="5">
    <location>
        <begin position="273"/>
        <end position="292"/>
    </location>
</feature>
<comment type="caution">
    <text evidence="9">The sequence shown here is derived from an EMBL/GenBank/DDBJ whole genome shotgun (WGS) entry which is preliminary data.</text>
</comment>
<evidence type="ECO:0000259" key="7">
    <source>
        <dbReference type="Pfam" id="PF08621"/>
    </source>
</evidence>
<sequence length="1275" mass="137592">MFVKDIVERDTPPPTAPRPPATQVRGFPIASHRSGGSAFARARKDAKIRAGGGLTVGEGRTVQAVPVVEPSSSRELSSRTPSHQVGREDGRSAIPLPALTEAEQIRRQVHTENLGRVQAMSPAERESEAGELKERFGDNIVDLMQRRRAARDQGATVGPRLVKSQRGMGVFESGAVERPKRGDLEMEDGGQAAGSLEGMGGMGMAERGGELDAGEREHNTARVAAMTAAEREDEMRDLEERFGAALLGRLKSTLAKRSPPILESAEPKPVLKPVHEHPTSDPRPSKSPKAEPSKVGPSKPKVVRFDAPTPSQLRRYFPDAPASDPKLEWMVNSAAAPVQPSQSQEGEDETAPRFDLQGNPLSREQASKLPSHLGLHHHGAAPEMAGYTIGEITHLCYSTVASQRVAMMGVLGRVVRNFRRAEAEAKPKRKEEENEGLKGQEEEYEGKEEAQDWVTACRDVEVERKALSVSSSILSSPTRALSVVSAAIDLLFISLGGPWPYLDHSPIHFHPDPTSNGEATGCAAVAWDDLAPRLSELISSDLPSSTRAQLLRILRRAATATPQVAEAITPIVPHAVKALVLRPAWPSEMPSMDAMRLLRETIESSREAAEALRPSVEALLKFLATDIPISGKEVVLEVLRILYGLGRYGMGASLATSAREVWSRLTAWISREGEEVYVAYFDLLRVWVVCAIDPHRTTPEHDITWSQLCALGIADEATTALHTLLAAEKKEWAKIASALGVLAEYALGASINGQRGGEGEKRALLNSLQEMDLVGAIPSAVADIPTQDGFNAALAQVFRLNNALGYNLVVGPPLQRLVWWALSTTGREDVELRHAVLITAKQGVVDLDTWARSAFDLALNFGPGDEPLALSLVDDIIRTDWTGLSGSKHHHGEGAEDPDPQPVLDAIKSIGHTDGLTILRPLLHATILPALADILAPRPSHLYLKATGTLRSPPPTLPQALPLLADWVFSPIDELLRSGASQALDLAPSDWDASEPQLARAILALARLAAFTSPTYRNRTDAILGAMKVFMLEHGLPDAPNAVKDVFRDDAVSSSLTAILDATAVPSAAATPTQEAVHAPLEGARFLGDTPFFQFYQDLVALYEAVSFGDANFARVLLPPLAMNYAVDYRRLLWAESEALRSLRIGEGAGVPLESGSVAAYFMPLETDRGVLHAYARAVVAGREGFLGRVAVHHLAGLLWTGEDTERASPRVQLLVVVLAQGSDAVLRRVIGHDVERDDGTGTVDEHEIARRVAVVAQLAGPRAVARLRAAGYEI</sequence>
<keyword evidence="4" id="KW-0539">Nucleus</keyword>
<evidence type="ECO:0000259" key="8">
    <source>
        <dbReference type="Pfam" id="PF25766"/>
    </source>
</evidence>
<dbReference type="InterPro" id="IPR016024">
    <property type="entry name" value="ARM-type_fold"/>
</dbReference>
<proteinExistence type="inferred from homology"/>
<dbReference type="InterPro" id="IPR039913">
    <property type="entry name" value="RPAP1/Rba50"/>
</dbReference>
<feature type="compositionally biased region" description="Low complexity" evidence="5">
    <location>
        <begin position="65"/>
        <end position="82"/>
    </location>
</feature>
<dbReference type="InterPro" id="IPR013929">
    <property type="entry name" value="RPAP1_C"/>
</dbReference>
<dbReference type="EMBL" id="BTCM01000002">
    <property type="protein sequence ID" value="GMK55626.1"/>
    <property type="molecule type" value="Genomic_DNA"/>
</dbReference>
<feature type="region of interest" description="Disordered" evidence="5">
    <location>
        <begin position="1"/>
        <end position="91"/>
    </location>
</feature>
<feature type="compositionally biased region" description="Basic and acidic residues" evidence="5">
    <location>
        <begin position="1"/>
        <end position="11"/>
    </location>
</feature>
<feature type="compositionally biased region" description="Basic and acidic residues" evidence="5">
    <location>
        <begin position="422"/>
        <end position="441"/>
    </location>
</feature>
<name>A0AAD3YA63_9TREE</name>
<feature type="domain" description="RPAP1 N-terminal" evidence="7">
    <location>
        <begin position="108"/>
        <end position="151"/>
    </location>
</feature>
<feature type="compositionally biased region" description="Basic and acidic residues" evidence="5">
    <location>
        <begin position="207"/>
        <end position="216"/>
    </location>
</feature>
<keyword evidence="10" id="KW-1185">Reference proteome</keyword>
<dbReference type="AlphaFoldDB" id="A0AAD3YA63"/>
<protein>
    <recommendedName>
        <fullName evidence="11">RNA polymerase II-associated protein 1 C-terminal domain-containing protein</fullName>
    </recommendedName>
</protein>
<comment type="similarity">
    <text evidence="2">Belongs to the RPAP1 family.</text>
</comment>
<dbReference type="InterPro" id="IPR013930">
    <property type="entry name" value="RPAP1_N"/>
</dbReference>
<reference evidence="9" key="2">
    <citation type="submission" date="2023-06" db="EMBL/GenBank/DDBJ databases">
        <authorList>
            <person name="Kobayashi Y."/>
            <person name="Kayamori A."/>
            <person name="Aoki K."/>
            <person name="Shiwa Y."/>
            <person name="Fujita N."/>
            <person name="Sugita T."/>
            <person name="Iwasaki W."/>
            <person name="Tanaka N."/>
            <person name="Takashima M."/>
        </authorList>
    </citation>
    <scope>NUCLEOTIDE SEQUENCE</scope>
    <source>
        <strain evidence="9">HIS016</strain>
    </source>
</reference>
<comment type="subcellular location">
    <subcellularLocation>
        <location evidence="1">Nucleus</location>
    </subcellularLocation>
</comment>
<feature type="region of interest" description="Disordered" evidence="5">
    <location>
        <begin position="422"/>
        <end position="446"/>
    </location>
</feature>
<evidence type="ECO:0000313" key="9">
    <source>
        <dbReference type="EMBL" id="GMK55626.1"/>
    </source>
</evidence>
<accession>A0AAD3YA63</accession>
<dbReference type="Pfam" id="PF25766">
    <property type="entry name" value="TPR_RPAP1"/>
    <property type="match status" value="1"/>
</dbReference>
<evidence type="ECO:0000313" key="10">
    <source>
        <dbReference type="Proteomes" id="UP001222932"/>
    </source>
</evidence>
<evidence type="ECO:0000256" key="2">
    <source>
        <dbReference type="ARBA" id="ARBA00009953"/>
    </source>
</evidence>